<dbReference type="Proteomes" id="UP000656732">
    <property type="component" value="Unassembled WGS sequence"/>
</dbReference>
<sequence>MARSLASWNVDIGWHAQASCVGEDPELFFPLGETDTAAAPARTGCRRCPVLNDCRDWAVRHGETDGVWGATTPSQRRALRRAVLAASARALLEQAAEQQSP</sequence>
<comment type="PTM">
    <text evidence="11">The Fe-S cluster can be nitrosylated by nitric oxide (NO).</text>
</comment>
<keyword evidence="7 11" id="KW-0805">Transcription regulation</keyword>
<name>A0A918C6I1_9ACTN</name>
<evidence type="ECO:0000256" key="11">
    <source>
        <dbReference type="HAMAP-Rule" id="MF_01479"/>
    </source>
</evidence>
<evidence type="ECO:0000256" key="6">
    <source>
        <dbReference type="ARBA" id="ARBA00023014"/>
    </source>
</evidence>
<dbReference type="GO" id="GO:0005737">
    <property type="term" value="C:cytoplasm"/>
    <property type="evidence" value="ECO:0007669"/>
    <property type="project" value="UniProtKB-SubCell"/>
</dbReference>
<feature type="domain" description="4Fe-4S Wbl-type" evidence="12">
    <location>
        <begin position="19"/>
        <end position="78"/>
    </location>
</feature>
<evidence type="ECO:0000256" key="7">
    <source>
        <dbReference type="ARBA" id="ARBA00023015"/>
    </source>
</evidence>
<evidence type="ECO:0000313" key="14">
    <source>
        <dbReference type="Proteomes" id="UP000656732"/>
    </source>
</evidence>
<evidence type="ECO:0000256" key="9">
    <source>
        <dbReference type="ARBA" id="ARBA00023157"/>
    </source>
</evidence>
<keyword evidence="6 11" id="KW-0411">Iron-sulfur</keyword>
<evidence type="ECO:0000313" key="13">
    <source>
        <dbReference type="EMBL" id="GGR08392.1"/>
    </source>
</evidence>
<dbReference type="PANTHER" id="PTHR38839:SF6">
    <property type="entry name" value="TRANSCRIPTIONAL REGULATOR WHIB1"/>
    <property type="match status" value="1"/>
</dbReference>
<dbReference type="GO" id="GO:0035731">
    <property type="term" value="F:dinitrosyl-iron complex binding"/>
    <property type="evidence" value="ECO:0007669"/>
    <property type="project" value="UniProtKB-UniRule"/>
</dbReference>
<gene>
    <name evidence="11" type="primary">whiB</name>
    <name evidence="13" type="ORF">GCM10010280_65280</name>
</gene>
<keyword evidence="5 11" id="KW-0408">Iron</keyword>
<comment type="PTM">
    <text evidence="11">Upon Fe-S cluster removal intramolecular disulfide bonds are formed.</text>
</comment>
<evidence type="ECO:0000256" key="1">
    <source>
        <dbReference type="ARBA" id="ARBA00004496"/>
    </source>
</evidence>
<dbReference type="HAMAP" id="MF_01479">
    <property type="entry name" value="WhiB"/>
    <property type="match status" value="1"/>
</dbReference>
<reference evidence="13" key="2">
    <citation type="submission" date="2020-09" db="EMBL/GenBank/DDBJ databases">
        <authorList>
            <person name="Sun Q."/>
            <person name="Ohkuma M."/>
        </authorList>
    </citation>
    <scope>NUCLEOTIDE SEQUENCE</scope>
    <source>
        <strain evidence="13">JCM 4403</strain>
    </source>
</reference>
<evidence type="ECO:0000256" key="4">
    <source>
        <dbReference type="ARBA" id="ARBA00022723"/>
    </source>
</evidence>
<dbReference type="InterPro" id="IPR034768">
    <property type="entry name" value="4FE4S_WBL"/>
</dbReference>
<evidence type="ECO:0000259" key="12">
    <source>
        <dbReference type="PROSITE" id="PS51674"/>
    </source>
</evidence>
<feature type="binding site" evidence="11">
    <location>
        <position position="54"/>
    </location>
    <ligand>
        <name>[4Fe-4S] cluster</name>
        <dbReference type="ChEBI" id="CHEBI:49883"/>
    </ligand>
</feature>
<protein>
    <recommendedName>
        <fullName evidence="11">Transcriptional regulator WhiB</fullName>
    </recommendedName>
</protein>
<dbReference type="PROSITE" id="PS51674">
    <property type="entry name" value="4FE4S_WBL"/>
    <property type="match status" value="1"/>
</dbReference>
<comment type="cofactor">
    <cofactor evidence="11">
        <name>[4Fe-4S] cluster</name>
        <dbReference type="ChEBI" id="CHEBI:49883"/>
    </cofactor>
    <text evidence="11">Binds 1 [4Fe-4S] cluster per subunit. Following nitrosylation of the [4Fe-4S] cluster binds 1 [4Fe-8(NO)] cluster per subunit.</text>
</comment>
<comment type="subcellular location">
    <subcellularLocation>
        <location evidence="1 11">Cytoplasm</location>
    </subcellularLocation>
</comment>
<dbReference type="EMBL" id="BMTU01000021">
    <property type="protein sequence ID" value="GGR08392.1"/>
    <property type="molecule type" value="Genomic_DNA"/>
</dbReference>
<keyword evidence="4 11" id="KW-0479">Metal-binding</keyword>
<evidence type="ECO:0000256" key="5">
    <source>
        <dbReference type="ARBA" id="ARBA00023004"/>
    </source>
</evidence>
<comment type="caution">
    <text evidence="13">The sequence shown here is derived from an EMBL/GenBank/DDBJ whole genome shotgun (WGS) entry which is preliminary data.</text>
</comment>
<dbReference type="Pfam" id="PF02467">
    <property type="entry name" value="Whib"/>
    <property type="match status" value="1"/>
</dbReference>
<keyword evidence="11" id="KW-0963">Cytoplasm</keyword>
<keyword evidence="8 11" id="KW-0238">DNA-binding</keyword>
<dbReference type="AlphaFoldDB" id="A0A918C6I1"/>
<feature type="binding site" evidence="11">
    <location>
        <position position="48"/>
    </location>
    <ligand>
        <name>[4Fe-4S] cluster</name>
        <dbReference type="ChEBI" id="CHEBI:49883"/>
    </ligand>
</feature>
<feature type="binding site" evidence="11">
    <location>
        <position position="20"/>
    </location>
    <ligand>
        <name>[4Fe-4S] cluster</name>
        <dbReference type="ChEBI" id="CHEBI:49883"/>
    </ligand>
</feature>
<proteinExistence type="inferred from homology"/>
<dbReference type="GO" id="GO:0047134">
    <property type="term" value="F:protein-disulfide reductase [NAD(P)H] activity"/>
    <property type="evidence" value="ECO:0007669"/>
    <property type="project" value="TreeGrafter"/>
</dbReference>
<keyword evidence="9 11" id="KW-1015">Disulfide bond</keyword>
<dbReference type="GO" id="GO:0003677">
    <property type="term" value="F:DNA binding"/>
    <property type="evidence" value="ECO:0007669"/>
    <property type="project" value="UniProtKB-UniRule"/>
</dbReference>
<reference evidence="13" key="1">
    <citation type="journal article" date="2014" name="Int. J. Syst. Evol. Microbiol.">
        <title>Complete genome sequence of Corynebacterium casei LMG S-19264T (=DSM 44701T), isolated from a smear-ripened cheese.</title>
        <authorList>
            <consortium name="US DOE Joint Genome Institute (JGI-PGF)"/>
            <person name="Walter F."/>
            <person name="Albersmeier A."/>
            <person name="Kalinowski J."/>
            <person name="Ruckert C."/>
        </authorList>
    </citation>
    <scope>NUCLEOTIDE SEQUENCE</scope>
    <source>
        <strain evidence="13">JCM 4403</strain>
    </source>
</reference>
<keyword evidence="10 11" id="KW-0804">Transcription</keyword>
<keyword evidence="3 11" id="KW-0004">4Fe-4S</keyword>
<comment type="function">
    <text evidence="11">Acts as a transcriptional regulator. Probably redox-responsive. The apo- but not holo-form probably binds DNA.</text>
</comment>
<feature type="binding site" evidence="11">
    <location>
        <position position="45"/>
    </location>
    <ligand>
        <name>[4Fe-4S] cluster</name>
        <dbReference type="ChEBI" id="CHEBI:49883"/>
    </ligand>
</feature>
<dbReference type="GO" id="GO:0051539">
    <property type="term" value="F:4 iron, 4 sulfur cluster binding"/>
    <property type="evidence" value="ECO:0007669"/>
    <property type="project" value="UniProtKB-UniRule"/>
</dbReference>
<keyword evidence="14" id="KW-1185">Reference proteome</keyword>
<dbReference type="GO" id="GO:0046872">
    <property type="term" value="F:metal ion binding"/>
    <property type="evidence" value="ECO:0007669"/>
    <property type="project" value="UniProtKB-KW"/>
</dbReference>
<dbReference type="RefSeq" id="WP_189561657.1">
    <property type="nucleotide sequence ID" value="NZ_BMTU01000021.1"/>
</dbReference>
<accession>A0A918C6I1</accession>
<evidence type="ECO:0000256" key="8">
    <source>
        <dbReference type="ARBA" id="ARBA00023125"/>
    </source>
</evidence>
<dbReference type="GO" id="GO:0045892">
    <property type="term" value="P:negative regulation of DNA-templated transcription"/>
    <property type="evidence" value="ECO:0007669"/>
    <property type="project" value="TreeGrafter"/>
</dbReference>
<dbReference type="PANTHER" id="PTHR38839">
    <property type="entry name" value="TRANSCRIPTIONAL REGULATOR WHID-RELATED"/>
    <property type="match status" value="1"/>
</dbReference>
<dbReference type="InterPro" id="IPR003482">
    <property type="entry name" value="Whib"/>
</dbReference>
<organism evidence="13 14">
    <name type="scientific">Streptomyces pilosus</name>
    <dbReference type="NCBI Taxonomy" id="28893"/>
    <lineage>
        <taxon>Bacteria</taxon>
        <taxon>Bacillati</taxon>
        <taxon>Actinomycetota</taxon>
        <taxon>Actinomycetes</taxon>
        <taxon>Kitasatosporales</taxon>
        <taxon>Streptomycetaceae</taxon>
        <taxon>Streptomyces</taxon>
    </lineage>
</organism>
<evidence type="ECO:0000256" key="3">
    <source>
        <dbReference type="ARBA" id="ARBA00022485"/>
    </source>
</evidence>
<evidence type="ECO:0000256" key="10">
    <source>
        <dbReference type="ARBA" id="ARBA00023163"/>
    </source>
</evidence>
<evidence type="ECO:0000256" key="2">
    <source>
        <dbReference type="ARBA" id="ARBA00006597"/>
    </source>
</evidence>
<comment type="similarity">
    <text evidence="2 11">Belongs to the WhiB family.</text>
</comment>
<dbReference type="GO" id="GO:0045454">
    <property type="term" value="P:cell redox homeostasis"/>
    <property type="evidence" value="ECO:0007669"/>
    <property type="project" value="TreeGrafter"/>
</dbReference>